<sequence>PETHEAPGRQEAGEGCRAALTDETNACLSGKAWSKTRVQTAYLDGNPCMNILLSRRSGATFLETFSGDGREQKIL</sequence>
<feature type="non-terminal residue" evidence="1">
    <location>
        <position position="1"/>
    </location>
</feature>
<name>A0A061QYZ9_9CHLO</name>
<organism evidence="1">
    <name type="scientific">Tetraselmis sp. GSL018</name>
    <dbReference type="NCBI Taxonomy" id="582737"/>
    <lineage>
        <taxon>Eukaryota</taxon>
        <taxon>Viridiplantae</taxon>
        <taxon>Chlorophyta</taxon>
        <taxon>core chlorophytes</taxon>
        <taxon>Chlorodendrophyceae</taxon>
        <taxon>Chlorodendrales</taxon>
        <taxon>Chlorodendraceae</taxon>
        <taxon>Tetraselmis</taxon>
    </lineage>
</organism>
<evidence type="ECO:0000313" key="1">
    <source>
        <dbReference type="EMBL" id="JAC63650.1"/>
    </source>
</evidence>
<reference evidence="1" key="1">
    <citation type="submission" date="2014-05" db="EMBL/GenBank/DDBJ databases">
        <title>The transcriptome of the halophilic microalga Tetraselmis sp. GSL018 isolated from the Great Salt Lake, Utah.</title>
        <authorList>
            <person name="Jinkerson R.E."/>
            <person name="D'Adamo S."/>
            <person name="Posewitz M.C."/>
        </authorList>
    </citation>
    <scope>NUCLEOTIDE SEQUENCE</scope>
    <source>
        <strain evidence="1">GSL018</strain>
    </source>
</reference>
<dbReference type="AlphaFoldDB" id="A0A061QYZ9"/>
<gene>
    <name evidence="1" type="ORF">TSPGSL018_20111</name>
</gene>
<protein>
    <submittedName>
        <fullName evidence="1">Uncharacterized protein</fullName>
    </submittedName>
</protein>
<feature type="non-terminal residue" evidence="1">
    <location>
        <position position="75"/>
    </location>
</feature>
<dbReference type="EMBL" id="GBEZ01023222">
    <property type="protein sequence ID" value="JAC63650.1"/>
    <property type="molecule type" value="Transcribed_RNA"/>
</dbReference>
<proteinExistence type="predicted"/>
<accession>A0A061QYZ9</accession>